<dbReference type="EMBL" id="RBNI01018830">
    <property type="protein sequence ID" value="RUO97013.1"/>
    <property type="molecule type" value="Genomic_DNA"/>
</dbReference>
<gene>
    <name evidence="8" type="ORF">BC936DRAFT_141121</name>
</gene>
<evidence type="ECO:0000256" key="4">
    <source>
        <dbReference type="ARBA" id="ARBA00022598"/>
    </source>
</evidence>
<evidence type="ECO:0000259" key="7">
    <source>
        <dbReference type="Pfam" id="PF16191"/>
    </source>
</evidence>
<dbReference type="AlphaFoldDB" id="A0A433A2V3"/>
<dbReference type="SUPFAM" id="SSF69572">
    <property type="entry name" value="Activating enzymes of the ubiquitin-like proteins"/>
    <property type="match status" value="1"/>
</dbReference>
<evidence type="ECO:0000256" key="1">
    <source>
        <dbReference type="ARBA" id="ARBA00004718"/>
    </source>
</evidence>
<dbReference type="PANTHER" id="PTHR10953">
    <property type="entry name" value="UBIQUITIN-ACTIVATING ENZYME E1"/>
    <property type="match status" value="1"/>
</dbReference>
<evidence type="ECO:0008006" key="10">
    <source>
        <dbReference type="Google" id="ProtNLM"/>
    </source>
</evidence>
<evidence type="ECO:0000259" key="6">
    <source>
        <dbReference type="Pfam" id="PF16190"/>
    </source>
</evidence>
<proteinExistence type="inferred from homology"/>
<dbReference type="GO" id="GO:0005737">
    <property type="term" value="C:cytoplasm"/>
    <property type="evidence" value="ECO:0007669"/>
    <property type="project" value="TreeGrafter"/>
</dbReference>
<dbReference type="GO" id="GO:0019948">
    <property type="term" value="F:SUMO activating enzyme activity"/>
    <property type="evidence" value="ECO:0007669"/>
    <property type="project" value="TreeGrafter"/>
</dbReference>
<feature type="domain" description="Ubiquitin-activating enzyme E1 FCCH" evidence="6">
    <location>
        <begin position="190"/>
        <end position="259"/>
    </location>
</feature>
<dbReference type="Pfam" id="PF16191">
    <property type="entry name" value="E1_4HB"/>
    <property type="match status" value="1"/>
</dbReference>
<dbReference type="GO" id="GO:0016925">
    <property type="term" value="P:protein sumoylation"/>
    <property type="evidence" value="ECO:0007669"/>
    <property type="project" value="TreeGrafter"/>
</dbReference>
<evidence type="ECO:0000256" key="3">
    <source>
        <dbReference type="ARBA" id="ARBA00005673"/>
    </source>
</evidence>
<dbReference type="Gene3D" id="3.40.50.12550">
    <property type="entry name" value="Ubiquitin-activating enzyme E1, inactive adenylation domain, subdomain 2"/>
    <property type="match status" value="1"/>
</dbReference>
<comment type="similarity">
    <text evidence="3">Belongs to the ubiquitin-activating E1 family.</text>
</comment>
<dbReference type="Pfam" id="PF16190">
    <property type="entry name" value="E1_FCCH"/>
    <property type="match status" value="1"/>
</dbReference>
<name>A0A433A2V3_9FUNG</name>
<evidence type="ECO:0000256" key="5">
    <source>
        <dbReference type="ARBA" id="ARBA00022786"/>
    </source>
</evidence>
<dbReference type="GO" id="GO:0031510">
    <property type="term" value="C:SUMO activating enzyme complex"/>
    <property type="evidence" value="ECO:0007669"/>
    <property type="project" value="TreeGrafter"/>
</dbReference>
<accession>A0A433A2V3</accession>
<organism evidence="8 9">
    <name type="scientific">Jimgerdemannia flammicorona</name>
    <dbReference type="NCBI Taxonomy" id="994334"/>
    <lineage>
        <taxon>Eukaryota</taxon>
        <taxon>Fungi</taxon>
        <taxon>Fungi incertae sedis</taxon>
        <taxon>Mucoromycota</taxon>
        <taxon>Mucoromycotina</taxon>
        <taxon>Endogonomycetes</taxon>
        <taxon>Endogonales</taxon>
        <taxon>Endogonaceae</taxon>
        <taxon>Jimgerdemannia</taxon>
    </lineage>
</organism>
<dbReference type="InterPro" id="IPR045886">
    <property type="entry name" value="ThiF/MoeB/HesA"/>
</dbReference>
<keyword evidence="5" id="KW-0833">Ubl conjugation pathway</keyword>
<dbReference type="FunFam" id="2.40.30.180:FF:000001">
    <property type="entry name" value="ubiquitin-like modifier-activating enzyme 1"/>
    <property type="match status" value="1"/>
</dbReference>
<dbReference type="InterPro" id="IPR032418">
    <property type="entry name" value="E1_FCCH"/>
</dbReference>
<keyword evidence="9" id="KW-1185">Reference proteome</keyword>
<comment type="pathway">
    <text evidence="1">Protein modification; protein sumoylation.</text>
</comment>
<protein>
    <recommendedName>
        <fullName evidence="10">Ubiquitin-activating enzyme E1</fullName>
    </recommendedName>
</protein>
<dbReference type="InterPro" id="IPR000011">
    <property type="entry name" value="UBQ/SUMO-activ_enz_E1-like"/>
</dbReference>
<dbReference type="Proteomes" id="UP000268093">
    <property type="component" value="Unassembled WGS sequence"/>
</dbReference>
<dbReference type="Gene3D" id="3.50.50.80">
    <property type="entry name" value="Ubiquitin-activating enzyme E1, inactive adenylation domain, subdomain 1"/>
    <property type="match status" value="1"/>
</dbReference>
<dbReference type="FunFam" id="3.50.50.80:FF:000001">
    <property type="entry name" value="ubiquitin-like modifier-activating enzyme 1"/>
    <property type="match status" value="1"/>
</dbReference>
<comment type="caution">
    <text evidence="8">The sequence shown here is derived from an EMBL/GenBank/DDBJ whole genome shotgun (WGS) entry which is preliminary data.</text>
</comment>
<dbReference type="InterPro" id="IPR035985">
    <property type="entry name" value="Ubiquitin-activating_enz"/>
</dbReference>
<dbReference type="PRINTS" id="PR01849">
    <property type="entry name" value="UBIQUITINACT"/>
</dbReference>
<dbReference type="PANTHER" id="PTHR10953:SF162">
    <property type="entry name" value="SUMO-ACTIVATING ENZYME SUBUNIT 1"/>
    <property type="match status" value="1"/>
</dbReference>
<evidence type="ECO:0000313" key="9">
    <source>
        <dbReference type="Proteomes" id="UP000268093"/>
    </source>
</evidence>
<dbReference type="InterPro" id="IPR042302">
    <property type="entry name" value="E1_FCCH_sf"/>
</dbReference>
<feature type="non-terminal residue" evidence="8">
    <location>
        <position position="315"/>
    </location>
</feature>
<sequence length="315" mass="34832">MDIENTGAQIDEGLYSRQLYVLGHEAMKKMSTSDVLIVGLRGLGVEIAKNVVLAGVKSVTLYDSEPVQIADLSTQFFFTDGDLGAPRAYVTQPRLAELNAYVPVKVLNGHLTHEALDNFKVVVVTEMPFQQQLELSDYCHAHNIHFISTEIMCMSNPDSRAFCDFGENFEVSDATGEASLTGMVAAVTSEKEGIVTCLDETRHGLEDGDHVTFIELQGIEKLNNAAPRKVKVLGPYTFSIGDTTGHGEYVTGGIFTQVKIPKTLNFKSLRASLSNPEYVISDYAKFDRPAQLHVGFQALHEFHVLHGRWPRPRNE</sequence>
<dbReference type="InterPro" id="IPR032420">
    <property type="entry name" value="E1_4HB"/>
</dbReference>
<keyword evidence="4" id="KW-0436">Ligase</keyword>
<dbReference type="InterPro" id="IPR042449">
    <property type="entry name" value="Ub-E1_IAD_1"/>
</dbReference>
<comment type="pathway">
    <text evidence="2">Protein modification; protein ubiquitination.</text>
</comment>
<dbReference type="OrthoDB" id="10252231at2759"/>
<dbReference type="Gene3D" id="2.40.30.180">
    <property type="entry name" value="Ubiquitin-activating enzyme E1, FCCH domain"/>
    <property type="match status" value="1"/>
</dbReference>
<feature type="domain" description="Ubiquitin-activating enzyme E1 four-helix bundle" evidence="7">
    <location>
        <begin position="261"/>
        <end position="315"/>
    </location>
</feature>
<evidence type="ECO:0000313" key="8">
    <source>
        <dbReference type="EMBL" id="RUO97013.1"/>
    </source>
</evidence>
<reference evidence="8 9" key="1">
    <citation type="journal article" date="2018" name="New Phytol.">
        <title>Phylogenomics of Endogonaceae and evolution of mycorrhizas within Mucoromycota.</title>
        <authorList>
            <person name="Chang Y."/>
            <person name="Desiro A."/>
            <person name="Na H."/>
            <person name="Sandor L."/>
            <person name="Lipzen A."/>
            <person name="Clum A."/>
            <person name="Barry K."/>
            <person name="Grigoriev I.V."/>
            <person name="Martin F.M."/>
            <person name="Stajich J.E."/>
            <person name="Smith M.E."/>
            <person name="Bonito G."/>
            <person name="Spatafora J.W."/>
        </authorList>
    </citation>
    <scope>NUCLEOTIDE SEQUENCE [LARGE SCALE GENOMIC DNA]</scope>
    <source>
        <strain evidence="8 9">GMNB39</strain>
    </source>
</reference>
<evidence type="ECO:0000256" key="2">
    <source>
        <dbReference type="ARBA" id="ARBA00004906"/>
    </source>
</evidence>